<keyword evidence="5" id="KW-1185">Reference proteome</keyword>
<evidence type="ECO:0000256" key="1">
    <source>
        <dbReference type="ARBA" id="ARBA00023125"/>
    </source>
</evidence>
<dbReference type="InterPro" id="IPR010998">
    <property type="entry name" value="Integrase_recombinase_N"/>
</dbReference>
<sequence length="187" mass="21220">MNSRGVIGKRCGCLDTATGRRRGSSCPRLSEREHGSWYFHCSTRNLLGQAERIRRGGYPSQAAARRARDELLPLSREEQAGRSWTVTRWLRYWLSTKTRIRPTTRMHYTHHVEQFLIPHIGQLILGELTSRQLNAAFAAIATTRNRAGQLQSACTLQHVHTTLRAALTGAVREGLIRDNPARRVELP</sequence>
<evidence type="ECO:0000259" key="3">
    <source>
        <dbReference type="PROSITE" id="PS51900"/>
    </source>
</evidence>
<comment type="caution">
    <text evidence="4">The sequence shown here is derived from an EMBL/GenBank/DDBJ whole genome shotgun (WGS) entry which is preliminary data.</text>
</comment>
<dbReference type="InterPro" id="IPR044068">
    <property type="entry name" value="CB"/>
</dbReference>
<evidence type="ECO:0000313" key="4">
    <source>
        <dbReference type="EMBL" id="MBO4207560.1"/>
    </source>
</evidence>
<feature type="non-terminal residue" evidence="4">
    <location>
        <position position="187"/>
    </location>
</feature>
<evidence type="ECO:0000313" key="5">
    <source>
        <dbReference type="Proteomes" id="UP000823521"/>
    </source>
</evidence>
<dbReference type="SUPFAM" id="SSF56349">
    <property type="entry name" value="DNA breaking-rejoining enzymes"/>
    <property type="match status" value="1"/>
</dbReference>
<organism evidence="4 5">
    <name type="scientific">Micromonospora echinofusca</name>
    <dbReference type="NCBI Taxonomy" id="47858"/>
    <lineage>
        <taxon>Bacteria</taxon>
        <taxon>Bacillati</taxon>
        <taxon>Actinomycetota</taxon>
        <taxon>Actinomycetes</taxon>
        <taxon>Micromonosporales</taxon>
        <taxon>Micromonosporaceae</taxon>
        <taxon>Micromonospora</taxon>
    </lineage>
</organism>
<evidence type="ECO:0000256" key="2">
    <source>
        <dbReference type="PROSITE-ProRule" id="PRU01248"/>
    </source>
</evidence>
<gene>
    <name evidence="4" type="ORF">GSF22_16315</name>
</gene>
<dbReference type="InterPro" id="IPR011010">
    <property type="entry name" value="DNA_brk_join_enz"/>
</dbReference>
<name>A0ABS3VSQ3_MICEH</name>
<dbReference type="Proteomes" id="UP000823521">
    <property type="component" value="Unassembled WGS sequence"/>
</dbReference>
<proteinExistence type="predicted"/>
<accession>A0ABS3VSQ3</accession>
<protein>
    <submittedName>
        <fullName evidence="4">Site-specific integrase</fullName>
    </submittedName>
</protein>
<dbReference type="EMBL" id="WVUH01000130">
    <property type="protein sequence ID" value="MBO4207560.1"/>
    <property type="molecule type" value="Genomic_DNA"/>
</dbReference>
<keyword evidence="1 2" id="KW-0238">DNA-binding</keyword>
<dbReference type="Gene3D" id="1.10.150.130">
    <property type="match status" value="1"/>
</dbReference>
<dbReference type="PROSITE" id="PS51900">
    <property type="entry name" value="CB"/>
    <property type="match status" value="1"/>
</dbReference>
<feature type="domain" description="Core-binding (CB)" evidence="3">
    <location>
        <begin position="84"/>
        <end position="171"/>
    </location>
</feature>
<reference evidence="4 5" key="1">
    <citation type="submission" date="2019-12" db="EMBL/GenBank/DDBJ databases">
        <title>Whole genome sequencing of endophytic Actinobacterium Micromonospora sp. MPMI6T.</title>
        <authorList>
            <person name="Evv R."/>
            <person name="Podile A.R."/>
        </authorList>
    </citation>
    <scope>NUCLEOTIDE SEQUENCE [LARGE SCALE GENOMIC DNA]</scope>
    <source>
        <strain evidence="4 5">MPMI6</strain>
    </source>
</reference>